<protein>
    <submittedName>
        <fullName evidence="1">Uncharacterized protein</fullName>
    </submittedName>
</protein>
<organism evidence="1">
    <name type="scientific">viral metagenome</name>
    <dbReference type="NCBI Taxonomy" id="1070528"/>
    <lineage>
        <taxon>unclassified sequences</taxon>
        <taxon>metagenomes</taxon>
        <taxon>organismal metagenomes</taxon>
    </lineage>
</organism>
<accession>A0A6M3LFC6</accession>
<dbReference type="EMBL" id="MT143120">
    <property type="protein sequence ID" value="QJA93069.1"/>
    <property type="molecule type" value="Genomic_DNA"/>
</dbReference>
<name>A0A6M3LFC6_9ZZZZ</name>
<sequence>MTIHWLEDSEYKKAIGQFRMQVAGVFDFLKVDDKIPIRYRYGMGEFIPGAVEEIVRLAEDLGLRVRDVDKPISLEMIRRKRK</sequence>
<gene>
    <name evidence="1" type="ORF">MM415B04371_0002</name>
</gene>
<evidence type="ECO:0000313" key="1">
    <source>
        <dbReference type="EMBL" id="QJA93069.1"/>
    </source>
</evidence>
<reference evidence="1" key="1">
    <citation type="submission" date="2020-03" db="EMBL/GenBank/DDBJ databases">
        <title>The deep terrestrial virosphere.</title>
        <authorList>
            <person name="Holmfeldt K."/>
            <person name="Nilsson E."/>
            <person name="Simone D."/>
            <person name="Lopez-Fernandez M."/>
            <person name="Wu X."/>
            <person name="de Brujin I."/>
            <person name="Lundin D."/>
            <person name="Andersson A."/>
            <person name="Bertilsson S."/>
            <person name="Dopson M."/>
        </authorList>
    </citation>
    <scope>NUCLEOTIDE SEQUENCE</scope>
    <source>
        <strain evidence="1">MM415B04371</strain>
    </source>
</reference>
<proteinExistence type="predicted"/>
<dbReference type="AlphaFoldDB" id="A0A6M3LFC6"/>